<dbReference type="RefSeq" id="WP_386718019.1">
    <property type="nucleotide sequence ID" value="NZ_JBHRSZ010000002.1"/>
</dbReference>
<dbReference type="Gene3D" id="2.150.10.10">
    <property type="entry name" value="Serralysin-like metalloprotease, C-terminal"/>
    <property type="match status" value="1"/>
</dbReference>
<sequence>MKTLKKTLMLTTALIAVLGLSACNDSSSNNNKTKTDTATTAGSYQSELFTVRGDWAIMEGEIDSNIVTELNQLVSANPQVTTIVMQDVPGSIDDDANLQAGLRLHALGLNTYLPPGGHIASGGVDLFLAGKERFAAPDVLVGVHSWGSDDITDATTLPRGHEDHTPYLDYFQAIGIDPDFYWFTIQAADANNIHWMSSAERTQWGITTRTPTFQELNMITDHAIANDTIKDLFNQYTWLDADNNKPIHIFATEGVSALQIAKARAVMAHYLSDVEGLKSKEAIANQLGDHQASLFMFASEEAAQTALEGDLGEHALAEHGQDLYATEVFVEGDNHYLNRLNADGRDATYEEVLHLVQGHGLAPVEKALQERIVTLAENALMDKAWNPSAEDVAEWNAEVDQQGYTSQNYEYLAAAVEGYYGLWGHLTEGLDGYLGINRTTQQAQDPNGLALIEEVWPNHIVTAMPVSPDFPAGDTFTLSYQADKAYTHQSQHLRYVYLTGNNDSHILGNDDNNVLQGNAGNNRIDGGAGDENVVLFSGLRREYQVEEQNGVWHVIDSVAGRDGHDQLVNIDMIEFRDEELELND</sequence>
<dbReference type="Proteomes" id="UP001595476">
    <property type="component" value="Unassembled WGS sequence"/>
</dbReference>
<dbReference type="InterPro" id="IPR011049">
    <property type="entry name" value="Serralysin-like_metalloprot_C"/>
</dbReference>
<dbReference type="InterPro" id="IPR029045">
    <property type="entry name" value="ClpP/crotonase-like_dom_sf"/>
</dbReference>
<proteinExistence type="predicted"/>
<keyword evidence="3" id="KW-1185">Reference proteome</keyword>
<protein>
    <recommendedName>
        <fullName evidence="4">Alpha/beta hydrolase</fullName>
    </recommendedName>
</protein>
<dbReference type="SUPFAM" id="SSF52096">
    <property type="entry name" value="ClpP/crotonase"/>
    <property type="match status" value="1"/>
</dbReference>
<evidence type="ECO:0000256" key="1">
    <source>
        <dbReference type="SAM" id="SignalP"/>
    </source>
</evidence>
<keyword evidence="1" id="KW-0732">Signal</keyword>
<name>A0ABV7HGQ0_9GAMM</name>
<feature type="chain" id="PRO_5046988374" description="Alpha/beta hydrolase" evidence="1">
    <location>
        <begin position="23"/>
        <end position="584"/>
    </location>
</feature>
<evidence type="ECO:0000313" key="3">
    <source>
        <dbReference type="Proteomes" id="UP001595476"/>
    </source>
</evidence>
<dbReference type="EMBL" id="JBHRSZ010000002">
    <property type="protein sequence ID" value="MFC3150716.1"/>
    <property type="molecule type" value="Genomic_DNA"/>
</dbReference>
<evidence type="ECO:0000313" key="2">
    <source>
        <dbReference type="EMBL" id="MFC3150716.1"/>
    </source>
</evidence>
<dbReference type="PROSITE" id="PS51257">
    <property type="entry name" value="PROKAR_LIPOPROTEIN"/>
    <property type="match status" value="1"/>
</dbReference>
<comment type="caution">
    <text evidence="2">The sequence shown here is derived from an EMBL/GenBank/DDBJ whole genome shotgun (WGS) entry which is preliminary data.</text>
</comment>
<accession>A0ABV7HGQ0</accession>
<feature type="signal peptide" evidence="1">
    <location>
        <begin position="1"/>
        <end position="22"/>
    </location>
</feature>
<reference evidence="3" key="1">
    <citation type="journal article" date="2019" name="Int. J. Syst. Evol. Microbiol.">
        <title>The Global Catalogue of Microorganisms (GCM) 10K type strain sequencing project: providing services to taxonomists for standard genome sequencing and annotation.</title>
        <authorList>
            <consortium name="The Broad Institute Genomics Platform"/>
            <consortium name="The Broad Institute Genome Sequencing Center for Infectious Disease"/>
            <person name="Wu L."/>
            <person name="Ma J."/>
        </authorList>
    </citation>
    <scope>NUCLEOTIDE SEQUENCE [LARGE SCALE GENOMIC DNA]</scope>
    <source>
        <strain evidence="3">KCTC 52438</strain>
    </source>
</reference>
<organism evidence="2 3">
    <name type="scientific">Litoribrevibacter euphylliae</name>
    <dbReference type="NCBI Taxonomy" id="1834034"/>
    <lineage>
        <taxon>Bacteria</taxon>
        <taxon>Pseudomonadati</taxon>
        <taxon>Pseudomonadota</taxon>
        <taxon>Gammaproteobacteria</taxon>
        <taxon>Oceanospirillales</taxon>
        <taxon>Oceanospirillaceae</taxon>
        <taxon>Litoribrevibacter</taxon>
    </lineage>
</organism>
<evidence type="ECO:0008006" key="4">
    <source>
        <dbReference type="Google" id="ProtNLM"/>
    </source>
</evidence>
<dbReference type="SUPFAM" id="SSF51120">
    <property type="entry name" value="beta-Roll"/>
    <property type="match status" value="1"/>
</dbReference>
<gene>
    <name evidence="2" type="ORF">ACFOEK_06740</name>
</gene>